<dbReference type="AlphaFoldDB" id="A0A1A7P9X4"/>
<organism evidence="1 2">
    <name type="scientific">Gallibacterium anatis</name>
    <dbReference type="NCBI Taxonomy" id="750"/>
    <lineage>
        <taxon>Bacteria</taxon>
        <taxon>Pseudomonadati</taxon>
        <taxon>Pseudomonadota</taxon>
        <taxon>Gammaproteobacteria</taxon>
        <taxon>Pasteurellales</taxon>
        <taxon>Pasteurellaceae</taxon>
        <taxon>Gallibacterium</taxon>
    </lineage>
</organism>
<dbReference type="RefSeq" id="WP_065232257.1">
    <property type="nucleotide sequence ID" value="NZ_CP110225.1"/>
</dbReference>
<dbReference type="Proteomes" id="UP000092643">
    <property type="component" value="Unassembled WGS sequence"/>
</dbReference>
<dbReference type="OrthoDB" id="5677241at2"/>
<gene>
    <name evidence="1" type="ORF">QV03_06130</name>
</gene>
<proteinExistence type="predicted"/>
<dbReference type="EMBL" id="JTJO01000028">
    <property type="protein sequence ID" value="OBW98610.1"/>
    <property type="molecule type" value="Genomic_DNA"/>
</dbReference>
<accession>A0A1A7P9X4</accession>
<name>A0A1A7P9X4_9PAST</name>
<reference evidence="1 2" key="1">
    <citation type="submission" date="2014-11" db="EMBL/GenBank/DDBJ databases">
        <title>Pan-genome of Gallibacterium spp.</title>
        <authorList>
            <person name="Kudirkiene E."/>
            <person name="Bojesen A.M."/>
        </authorList>
    </citation>
    <scope>NUCLEOTIDE SEQUENCE [LARGE SCALE GENOMIC DNA]</scope>
    <source>
        <strain evidence="1 2">F 279</strain>
    </source>
</reference>
<protein>
    <submittedName>
        <fullName evidence="1">Uncharacterized protein</fullName>
    </submittedName>
</protein>
<sequence>MKLSSVNLEKLDNRTLNELIINKVDFSVKTENFIRDVDLIEYLIEINGFTCRVYTENRVAGIGAAIFSGIGTLIGTATAVGIAIHNIATYNPDFEIGRDFINSRINVSYKK</sequence>
<evidence type="ECO:0000313" key="1">
    <source>
        <dbReference type="EMBL" id="OBW98610.1"/>
    </source>
</evidence>
<evidence type="ECO:0000313" key="2">
    <source>
        <dbReference type="Proteomes" id="UP000092643"/>
    </source>
</evidence>
<comment type="caution">
    <text evidence="1">The sequence shown here is derived from an EMBL/GenBank/DDBJ whole genome shotgun (WGS) entry which is preliminary data.</text>
</comment>